<organism evidence="12 13">
    <name type="scientific">Candidatus Promineifilum breve</name>
    <dbReference type="NCBI Taxonomy" id="1806508"/>
    <lineage>
        <taxon>Bacteria</taxon>
        <taxon>Bacillati</taxon>
        <taxon>Chloroflexota</taxon>
        <taxon>Ardenticatenia</taxon>
        <taxon>Candidatus Promineifilales</taxon>
        <taxon>Candidatus Promineifilaceae</taxon>
        <taxon>Candidatus Promineifilum</taxon>
    </lineage>
</organism>
<dbReference type="InterPro" id="IPR011125">
    <property type="entry name" value="Znf_HypF"/>
</dbReference>
<dbReference type="GO" id="GO:0003725">
    <property type="term" value="F:double-stranded RNA binding"/>
    <property type="evidence" value="ECO:0007669"/>
    <property type="project" value="InterPro"/>
</dbReference>
<reference evidence="12" key="1">
    <citation type="submission" date="2016-01" db="EMBL/GenBank/DDBJ databases">
        <authorList>
            <person name="Mcilroy J.S."/>
            <person name="Karst M S."/>
            <person name="Albertsen M."/>
        </authorList>
    </citation>
    <scope>NUCLEOTIDE SEQUENCE</scope>
    <source>
        <strain evidence="12">Cfx-K</strain>
    </source>
</reference>
<evidence type="ECO:0000256" key="4">
    <source>
        <dbReference type="ARBA" id="ARBA00022723"/>
    </source>
</evidence>
<dbReference type="Gene3D" id="3.30.420.40">
    <property type="match status" value="1"/>
</dbReference>
<dbReference type="Pfam" id="PF17788">
    <property type="entry name" value="HypF_C"/>
    <property type="match status" value="1"/>
</dbReference>
<dbReference type="PROSITE" id="PS51160">
    <property type="entry name" value="ACYLPHOSPHATASE_3"/>
    <property type="match status" value="1"/>
</dbReference>
<evidence type="ECO:0000313" key="12">
    <source>
        <dbReference type="EMBL" id="CUS02965.2"/>
    </source>
</evidence>
<dbReference type="InterPro" id="IPR055128">
    <property type="entry name" value="HypF_C_2"/>
</dbReference>
<dbReference type="UniPathway" id="UPA00335"/>
<keyword evidence="13" id="KW-1185">Reference proteome</keyword>
<dbReference type="SUPFAM" id="SSF55821">
    <property type="entry name" value="YrdC/RibB"/>
    <property type="match status" value="1"/>
</dbReference>
<keyword evidence="3" id="KW-0436">Ligase</keyword>
<evidence type="ECO:0000259" key="10">
    <source>
        <dbReference type="PROSITE" id="PS51160"/>
    </source>
</evidence>
<dbReference type="EMBL" id="LN890655">
    <property type="protein sequence ID" value="CUS02965.2"/>
    <property type="molecule type" value="Genomic_DNA"/>
</dbReference>
<keyword evidence="9" id="KW-0378">Hydrolase</keyword>
<dbReference type="Pfam" id="PF22521">
    <property type="entry name" value="HypF_C_2"/>
    <property type="match status" value="1"/>
</dbReference>
<keyword evidence="12" id="KW-0808">Transferase</keyword>
<protein>
    <recommendedName>
        <fullName evidence="8">Carbamoyltransferase</fullName>
        <ecNumber evidence="8">6.2.-.-</ecNumber>
    </recommendedName>
</protein>
<comment type="catalytic activity">
    <reaction evidence="9">
        <text>an acyl phosphate + H2O = a carboxylate + phosphate + H(+)</text>
        <dbReference type="Rhea" id="RHEA:14965"/>
        <dbReference type="ChEBI" id="CHEBI:15377"/>
        <dbReference type="ChEBI" id="CHEBI:15378"/>
        <dbReference type="ChEBI" id="CHEBI:29067"/>
        <dbReference type="ChEBI" id="CHEBI:43474"/>
        <dbReference type="ChEBI" id="CHEBI:59918"/>
        <dbReference type="EC" id="3.6.1.7"/>
    </reaction>
</comment>
<dbReference type="PIRSF" id="PIRSF006256">
    <property type="entry name" value="CMPcnvr_hdrg_mat"/>
    <property type="match status" value="1"/>
</dbReference>
<evidence type="ECO:0000256" key="6">
    <source>
        <dbReference type="ARBA" id="ARBA00022833"/>
    </source>
</evidence>
<dbReference type="InterPro" id="IPR036046">
    <property type="entry name" value="Acylphosphatase-like_dom_sf"/>
</dbReference>
<keyword evidence="5" id="KW-0863">Zinc-finger</keyword>
<evidence type="ECO:0000256" key="9">
    <source>
        <dbReference type="PROSITE-ProRule" id="PRU00520"/>
    </source>
</evidence>
<evidence type="ECO:0000256" key="7">
    <source>
        <dbReference type="ARBA" id="ARBA00048220"/>
    </source>
</evidence>
<dbReference type="PANTHER" id="PTHR42959">
    <property type="entry name" value="CARBAMOYLTRANSFERASE"/>
    <property type="match status" value="1"/>
</dbReference>
<dbReference type="PROSITE" id="PS00150">
    <property type="entry name" value="ACYLPHOSPHATASE_1"/>
    <property type="match status" value="1"/>
</dbReference>
<feature type="active site" evidence="9">
    <location>
        <position position="26"/>
    </location>
</feature>
<dbReference type="Proteomes" id="UP000215027">
    <property type="component" value="Chromosome I"/>
</dbReference>
<dbReference type="SUPFAM" id="SSF54975">
    <property type="entry name" value="Acylphosphatase/BLUF domain-like"/>
    <property type="match status" value="1"/>
</dbReference>
<evidence type="ECO:0000256" key="2">
    <source>
        <dbReference type="ARBA" id="ARBA00008097"/>
    </source>
</evidence>
<feature type="domain" description="YrdC-like" evidence="11">
    <location>
        <begin position="210"/>
        <end position="402"/>
    </location>
</feature>
<dbReference type="PANTHER" id="PTHR42959:SF1">
    <property type="entry name" value="CARBAMOYLTRANSFERASE HYPF"/>
    <property type="match status" value="1"/>
</dbReference>
<comment type="similarity">
    <text evidence="2 8">Belongs to the carbamoyltransferase HypF family.</text>
</comment>
<keyword evidence="4" id="KW-0479">Metal-binding</keyword>
<feature type="domain" description="Acylphosphatase-like" evidence="10">
    <location>
        <begin position="11"/>
        <end position="97"/>
    </location>
</feature>
<dbReference type="Pfam" id="PF00708">
    <property type="entry name" value="Acylphosphatase"/>
    <property type="match status" value="1"/>
</dbReference>
<dbReference type="Gene3D" id="3.30.110.120">
    <property type="match status" value="1"/>
</dbReference>
<sequence>MNGVKENERHGLRLHVSGVVQGVGFRPFVYGLARRYDLTGWVRNSSSGVDIEIDGPAKALAAFSHALTAELPPLARIDRLETAARPPDGFTRFEIVASQAQPDAFQPISPDMAVCPDCLRELFDPTDRRYRYPFINCTNCGPRYTIIRDIPYDRPLTTMAGFPLCPDCAAEYGDPLDRRFHAQPVACPACGPHLWLEQTHARAEHSPRDEAALLATRQLLTDGRLVAVKGLGGFHLACDATNPAAVAELRRRKLRVDKPFAIMLPDIAAARRHCYLSAAEEELLTSRARPIVILARRANSAIAPAVAPGQERVGVMLPYTPLHHLLLERAPGFPEAVVMTSGNLSEEPIAYSNDEARARLGDLADALLLHDRDIHTRCDDSVMRVIGAGDNSHTQPLRRSRGYAPFPVRLPWASPPLLATGGELKNTFCLVRDDYAFLSHHVGDMANYETLCAFESGVGHMERLFRARPAILACDRHPDYMAARYARERASREGLPLVEVQHHHAHIAAGMAEHGLSGERPVIGVAFDGTGYGDDGAIWGGEFLIADYAGYRRAAHLAYAPLPGGDRAVREPWRMALAHLRVAGLPWSHDLAPVTQALAAGPERLRALCHQIEHKLNAPLTSSMGRLFDAAAALAGGRQVVNYEAQAAIEFEALVDLSEHGHYSFNYVTTGESPSSVMQANESRFLPEDYANGLIDPAPVWAALLADARADVAVGRIAARFHNGVAHMVRDTCRRLRDAYGLNEVVLSGGVWQNATLLRLALALLEEDNFTVYTHRLVPANDGGLALGQAAVATWAHAEHRPLTTDH</sequence>
<evidence type="ECO:0000256" key="1">
    <source>
        <dbReference type="ARBA" id="ARBA00004711"/>
    </source>
</evidence>
<dbReference type="InterPro" id="IPR051060">
    <property type="entry name" value="Carbamoyltrans_HypF-like"/>
</dbReference>
<feature type="active site" evidence="9">
    <location>
        <position position="44"/>
    </location>
</feature>
<dbReference type="OrthoDB" id="9808093at2"/>
<dbReference type="AlphaFoldDB" id="A0A160T2Z8"/>
<dbReference type="InterPro" id="IPR006070">
    <property type="entry name" value="Sua5-like_dom"/>
</dbReference>
<comment type="catalytic activity">
    <reaction evidence="7">
        <text>C-terminal L-cysteinyl-[HypE protein] + carbamoyl phosphate + ATP + H2O = C-terminal S-carboxamide-L-cysteinyl-[HypE protein] + AMP + phosphate + diphosphate + H(+)</text>
        <dbReference type="Rhea" id="RHEA:55636"/>
        <dbReference type="Rhea" id="RHEA-COMP:14247"/>
        <dbReference type="Rhea" id="RHEA-COMP:14392"/>
        <dbReference type="ChEBI" id="CHEBI:15377"/>
        <dbReference type="ChEBI" id="CHEBI:15378"/>
        <dbReference type="ChEBI" id="CHEBI:30616"/>
        <dbReference type="ChEBI" id="CHEBI:33019"/>
        <dbReference type="ChEBI" id="CHEBI:43474"/>
        <dbReference type="ChEBI" id="CHEBI:58228"/>
        <dbReference type="ChEBI" id="CHEBI:76913"/>
        <dbReference type="ChEBI" id="CHEBI:139126"/>
        <dbReference type="ChEBI" id="CHEBI:456215"/>
    </reaction>
</comment>
<evidence type="ECO:0000259" key="11">
    <source>
        <dbReference type="PROSITE" id="PS51163"/>
    </source>
</evidence>
<gene>
    <name evidence="12" type="primary">hypF</name>
    <name evidence="12" type="ORF">CFX0092_A1087</name>
</gene>
<dbReference type="RefSeq" id="WP_095042522.1">
    <property type="nucleotide sequence ID" value="NZ_LN890655.1"/>
</dbReference>
<evidence type="ECO:0000256" key="5">
    <source>
        <dbReference type="ARBA" id="ARBA00022771"/>
    </source>
</evidence>
<dbReference type="InterPro" id="IPR017945">
    <property type="entry name" value="DHBP_synth_RibB-like_a/b_dom"/>
</dbReference>
<dbReference type="GO" id="GO:0051604">
    <property type="term" value="P:protein maturation"/>
    <property type="evidence" value="ECO:0007669"/>
    <property type="project" value="TreeGrafter"/>
</dbReference>
<evidence type="ECO:0000256" key="3">
    <source>
        <dbReference type="ARBA" id="ARBA00022598"/>
    </source>
</evidence>
<keyword evidence="6" id="KW-0862">Zinc</keyword>
<dbReference type="InterPro" id="IPR041440">
    <property type="entry name" value="HypF_C"/>
</dbReference>
<dbReference type="Gene3D" id="3.30.420.360">
    <property type="match status" value="1"/>
</dbReference>
<dbReference type="EC" id="6.2.-.-" evidence="8"/>
<proteinExistence type="inferred from homology"/>
<dbReference type="InterPro" id="IPR001792">
    <property type="entry name" value="Acylphosphatase-like_dom"/>
</dbReference>
<dbReference type="GO" id="GO:0008270">
    <property type="term" value="F:zinc ion binding"/>
    <property type="evidence" value="ECO:0007669"/>
    <property type="project" value="UniProtKB-KW"/>
</dbReference>
<name>A0A160T2Z8_9CHLR</name>
<dbReference type="Pfam" id="PF07503">
    <property type="entry name" value="zf-HYPF"/>
    <property type="match status" value="2"/>
</dbReference>
<dbReference type="PROSITE" id="PS51163">
    <property type="entry name" value="YRDC"/>
    <property type="match status" value="1"/>
</dbReference>
<dbReference type="GO" id="GO:0003998">
    <property type="term" value="F:acylphosphatase activity"/>
    <property type="evidence" value="ECO:0007669"/>
    <property type="project" value="UniProtKB-EC"/>
</dbReference>
<evidence type="ECO:0000256" key="8">
    <source>
        <dbReference type="PIRNR" id="PIRNR006256"/>
    </source>
</evidence>
<comment type="pathway">
    <text evidence="1">Protein modification; [NiFe] hydrogenase maturation.</text>
</comment>
<accession>A0A160T2Z8</accession>
<dbReference type="KEGG" id="pbf:CFX0092_A1087"/>
<dbReference type="Gene3D" id="3.90.870.50">
    <property type="match status" value="1"/>
</dbReference>
<dbReference type="Pfam" id="PF01300">
    <property type="entry name" value="Sua5_yciO_yrdC"/>
    <property type="match status" value="1"/>
</dbReference>
<dbReference type="GO" id="GO:0016743">
    <property type="term" value="F:carboxyl- or carbamoyltransferase activity"/>
    <property type="evidence" value="ECO:0007669"/>
    <property type="project" value="UniProtKB-UniRule"/>
</dbReference>
<dbReference type="GO" id="GO:0016874">
    <property type="term" value="F:ligase activity"/>
    <property type="evidence" value="ECO:0007669"/>
    <property type="project" value="UniProtKB-UniRule"/>
</dbReference>
<dbReference type="NCBIfam" id="TIGR00143">
    <property type="entry name" value="hypF"/>
    <property type="match status" value="1"/>
</dbReference>
<evidence type="ECO:0000313" key="13">
    <source>
        <dbReference type="Proteomes" id="UP000215027"/>
    </source>
</evidence>
<dbReference type="InterPro" id="IPR017968">
    <property type="entry name" value="Acylphosphatase_CS"/>
</dbReference>
<dbReference type="InterPro" id="IPR004421">
    <property type="entry name" value="Carbamoyltransferase_HypF"/>
</dbReference>